<name>A0AAV4D116_9GAST</name>
<feature type="domain" description="SAM" evidence="2">
    <location>
        <begin position="101"/>
        <end position="171"/>
    </location>
</feature>
<evidence type="ECO:0000313" key="4">
    <source>
        <dbReference type="Proteomes" id="UP000735302"/>
    </source>
</evidence>
<evidence type="ECO:0000313" key="3">
    <source>
        <dbReference type="EMBL" id="GFO37901.1"/>
    </source>
</evidence>
<dbReference type="Pfam" id="PF00536">
    <property type="entry name" value="SAM_1"/>
    <property type="match status" value="1"/>
</dbReference>
<reference evidence="3 4" key="1">
    <citation type="journal article" date="2021" name="Elife">
        <title>Chloroplast acquisition without the gene transfer in kleptoplastic sea slugs, Plakobranchus ocellatus.</title>
        <authorList>
            <person name="Maeda T."/>
            <person name="Takahashi S."/>
            <person name="Yoshida T."/>
            <person name="Shimamura S."/>
            <person name="Takaki Y."/>
            <person name="Nagai Y."/>
            <person name="Toyoda A."/>
            <person name="Suzuki Y."/>
            <person name="Arimoto A."/>
            <person name="Ishii H."/>
            <person name="Satoh N."/>
            <person name="Nishiyama T."/>
            <person name="Hasebe M."/>
            <person name="Maruyama T."/>
            <person name="Minagawa J."/>
            <person name="Obokata J."/>
            <person name="Shigenobu S."/>
        </authorList>
    </citation>
    <scope>NUCLEOTIDE SEQUENCE [LARGE SCALE GENOMIC DNA]</scope>
</reference>
<dbReference type="InterPro" id="IPR052268">
    <property type="entry name" value="SAM_domain-containing_protein"/>
</dbReference>
<dbReference type="SUPFAM" id="SSF47769">
    <property type="entry name" value="SAM/Pointed domain"/>
    <property type="match status" value="1"/>
</dbReference>
<gene>
    <name evidence="3" type="ORF">PoB_006440600</name>
</gene>
<dbReference type="SMART" id="SM00454">
    <property type="entry name" value="SAM"/>
    <property type="match status" value="1"/>
</dbReference>
<feature type="non-terminal residue" evidence="3">
    <location>
        <position position="381"/>
    </location>
</feature>
<feature type="compositionally biased region" description="Low complexity" evidence="1">
    <location>
        <begin position="345"/>
        <end position="354"/>
    </location>
</feature>
<keyword evidence="3" id="KW-0808">Transferase</keyword>
<dbReference type="GO" id="GO:0007169">
    <property type="term" value="P:cell surface receptor protein tyrosine kinase signaling pathway"/>
    <property type="evidence" value="ECO:0007669"/>
    <property type="project" value="TreeGrafter"/>
</dbReference>
<dbReference type="Gene3D" id="1.10.150.50">
    <property type="entry name" value="Transcription Factor, Ets-1"/>
    <property type="match status" value="1"/>
</dbReference>
<organism evidence="3 4">
    <name type="scientific">Plakobranchus ocellatus</name>
    <dbReference type="NCBI Taxonomy" id="259542"/>
    <lineage>
        <taxon>Eukaryota</taxon>
        <taxon>Metazoa</taxon>
        <taxon>Spiralia</taxon>
        <taxon>Lophotrochozoa</taxon>
        <taxon>Mollusca</taxon>
        <taxon>Gastropoda</taxon>
        <taxon>Heterobranchia</taxon>
        <taxon>Euthyneura</taxon>
        <taxon>Panpulmonata</taxon>
        <taxon>Sacoglossa</taxon>
        <taxon>Placobranchoidea</taxon>
        <taxon>Plakobranchidae</taxon>
        <taxon>Plakobranchus</taxon>
    </lineage>
</organism>
<dbReference type="PANTHER" id="PTHR20843">
    <property type="entry name" value="STERILE ALPHA MOTIF DOMAIN CONTAINING PROTEIN 10"/>
    <property type="match status" value="1"/>
</dbReference>
<dbReference type="PANTHER" id="PTHR20843:SF0">
    <property type="entry name" value="PROTEIN AVEUGLE"/>
    <property type="match status" value="1"/>
</dbReference>
<comment type="caution">
    <text evidence="3">The sequence shown here is derived from an EMBL/GenBank/DDBJ whole genome shotgun (WGS) entry which is preliminary data.</text>
</comment>
<dbReference type="PROSITE" id="PS50105">
    <property type="entry name" value="SAM_DOMAIN"/>
    <property type="match status" value="1"/>
</dbReference>
<dbReference type="InterPro" id="IPR001660">
    <property type="entry name" value="SAM"/>
</dbReference>
<dbReference type="Gene3D" id="1.10.510.10">
    <property type="entry name" value="Transferase(Phosphotransferase) domain 1"/>
    <property type="match status" value="1"/>
</dbReference>
<dbReference type="EMBL" id="BLXT01007308">
    <property type="protein sequence ID" value="GFO37901.1"/>
    <property type="molecule type" value="Genomic_DNA"/>
</dbReference>
<dbReference type="AlphaFoldDB" id="A0AAV4D116"/>
<dbReference type="GO" id="GO:0009898">
    <property type="term" value="C:cytoplasmic side of plasma membrane"/>
    <property type="evidence" value="ECO:0007669"/>
    <property type="project" value="TreeGrafter"/>
</dbReference>
<dbReference type="GO" id="GO:0016301">
    <property type="term" value="F:kinase activity"/>
    <property type="evidence" value="ECO:0007669"/>
    <property type="project" value="UniProtKB-KW"/>
</dbReference>
<feature type="region of interest" description="Disordered" evidence="1">
    <location>
        <begin position="324"/>
        <end position="360"/>
    </location>
</feature>
<evidence type="ECO:0000259" key="2">
    <source>
        <dbReference type="PROSITE" id="PS50105"/>
    </source>
</evidence>
<dbReference type="InterPro" id="IPR013761">
    <property type="entry name" value="SAM/pointed_sf"/>
</dbReference>
<protein>
    <submittedName>
        <fullName evidence="3">Mitogen-activated protein kinase kinase kinase mlt-like</fullName>
    </submittedName>
</protein>
<sequence length="381" mass="44089">MEQCWQLDPKLRPTFPQLLVNLKAMSEDEYLPQSTNSFLDHKGIWKKEIQLTLERLKKAERDISHREQDLRERELKLKERERSLGHQFNVVNLEDYDVNTWRDVDVYQWVMQLRTSGHTADLAQYAELFLSHHITGRRLLRMTERDLKEMGIQSVGHVMDFQAEIDLLRTHNFRLLNFPPLIKQEEQSPSKKELETVSLVLIFGHHLRKGATSEETKWKMYLDMDVEGEEDRSVVTLVKEVAFTCRVPAYGTFKLTHPPYIMTTWCHGVVDEMTIECVITYEPTVYKPRSTRFLYQVDSENPASNQKSVQLKLNRLTSQSVTDSLNESVASSVTMPMSPPPAPSLPSHAASGLPHNPSFPSLPNAWTKTFFPVDLPQNRAQ</sequence>
<dbReference type="Proteomes" id="UP000735302">
    <property type="component" value="Unassembled WGS sequence"/>
</dbReference>
<keyword evidence="4" id="KW-1185">Reference proteome</keyword>
<proteinExistence type="predicted"/>
<keyword evidence="3" id="KW-0418">Kinase</keyword>
<evidence type="ECO:0000256" key="1">
    <source>
        <dbReference type="SAM" id="MobiDB-lite"/>
    </source>
</evidence>
<accession>A0AAV4D116</accession>